<dbReference type="PROSITE" id="PS51339">
    <property type="entry name" value="PPASE_MYOTUBULARIN"/>
    <property type="match status" value="1"/>
</dbReference>
<dbReference type="SUPFAM" id="SSF52799">
    <property type="entry name" value="(Phosphotyrosine protein) phosphatases II"/>
    <property type="match status" value="1"/>
</dbReference>
<dbReference type="Proteomes" id="UP000023152">
    <property type="component" value="Unassembled WGS sequence"/>
</dbReference>
<reference evidence="4 5" key="1">
    <citation type="journal article" date="2013" name="Curr. Biol.">
        <title>The Genome of the Foraminiferan Reticulomyxa filosa.</title>
        <authorList>
            <person name="Glockner G."/>
            <person name="Hulsmann N."/>
            <person name="Schleicher M."/>
            <person name="Noegel A.A."/>
            <person name="Eichinger L."/>
            <person name="Gallinger C."/>
            <person name="Pawlowski J."/>
            <person name="Sierra R."/>
            <person name="Euteneuer U."/>
            <person name="Pillet L."/>
            <person name="Moustafa A."/>
            <person name="Platzer M."/>
            <person name="Groth M."/>
            <person name="Szafranski K."/>
            <person name="Schliwa M."/>
        </authorList>
    </citation>
    <scope>NUCLEOTIDE SEQUENCE [LARGE SCALE GENOMIC DNA]</scope>
</reference>
<dbReference type="GO" id="GO:0046856">
    <property type="term" value="P:phosphatidylinositol dephosphorylation"/>
    <property type="evidence" value="ECO:0007669"/>
    <property type="project" value="TreeGrafter"/>
</dbReference>
<name>X6N9F2_RETFI</name>
<dbReference type="PROSITE" id="PS00383">
    <property type="entry name" value="TYR_PHOSPHATASE_1"/>
    <property type="match status" value="1"/>
</dbReference>
<evidence type="ECO:0000313" key="4">
    <source>
        <dbReference type="EMBL" id="ETO21917.1"/>
    </source>
</evidence>
<dbReference type="GO" id="GO:0004438">
    <property type="term" value="F:phosphatidylinositol-3-phosphate phosphatase activity"/>
    <property type="evidence" value="ECO:0007669"/>
    <property type="project" value="TreeGrafter"/>
</dbReference>
<sequence>MAMGTSSKDFYDRIIGGEDHWISEMAGCSWLNYVRSILATSIAIVSMIHLEQKSVLVHCSDGWDRTSQLCSIAQILLDPYFRTIKGLCVLIEKDWISFGHKFRERFGHFDEDGERSPVFLQFLDCLYQLVRQFPTIFEYNVNLLNFIGYHVTSCRFGTFLANNERERISMKLHCKTPSIWSYIFECVQREQSHSLSSSSTCCYLSEQFVNHQYKPCLDVLFPDHRAIQLSLWPFYLRADPFPSATVPTSDSTVSPHTPYFQSLESMLIDNQTFYQSQQSQLNRHLYRAQQQLDQLKKGKIKT</sequence>
<dbReference type="PANTHER" id="PTHR10807:SF128">
    <property type="entry name" value="PHOSPHATIDYLINOSITOL-3,5-BISPHOSPHATE 3-PHOSPHATASE"/>
    <property type="match status" value="1"/>
</dbReference>
<evidence type="ECO:0000259" key="3">
    <source>
        <dbReference type="PROSITE" id="PS51339"/>
    </source>
</evidence>
<dbReference type="Pfam" id="PF06602">
    <property type="entry name" value="Myotub-related"/>
    <property type="match status" value="1"/>
</dbReference>
<dbReference type="OrthoDB" id="271628at2759"/>
<accession>X6N9F2</accession>
<gene>
    <name evidence="4" type="ORF">RFI_15287</name>
</gene>
<dbReference type="InterPro" id="IPR010569">
    <property type="entry name" value="Myotubularin-like_Pase_dom"/>
</dbReference>
<proteinExistence type="predicted"/>
<feature type="active site" description="Phosphocysteine intermediate" evidence="1">
    <location>
        <position position="59"/>
    </location>
</feature>
<evidence type="ECO:0000313" key="5">
    <source>
        <dbReference type="Proteomes" id="UP000023152"/>
    </source>
</evidence>
<comment type="caution">
    <text evidence="4">The sequence shown here is derived from an EMBL/GenBank/DDBJ whole genome shotgun (WGS) entry which is preliminary data.</text>
</comment>
<dbReference type="InterPro" id="IPR029021">
    <property type="entry name" value="Prot-tyrosine_phosphatase-like"/>
</dbReference>
<dbReference type="GO" id="GO:0016020">
    <property type="term" value="C:membrane"/>
    <property type="evidence" value="ECO:0007669"/>
    <property type="project" value="TreeGrafter"/>
</dbReference>
<feature type="domain" description="Myotubularin phosphatase" evidence="3">
    <location>
        <begin position="1"/>
        <end position="236"/>
    </location>
</feature>
<dbReference type="EMBL" id="ASPP01011191">
    <property type="protein sequence ID" value="ETO21917.1"/>
    <property type="molecule type" value="Genomic_DNA"/>
</dbReference>
<feature type="binding site" evidence="2">
    <location>
        <begin position="59"/>
        <end position="65"/>
    </location>
    <ligand>
        <name>substrate</name>
    </ligand>
</feature>
<protein>
    <recommendedName>
        <fullName evidence="3">Myotubularin phosphatase domain-containing protein</fullName>
    </recommendedName>
</protein>
<evidence type="ECO:0000256" key="2">
    <source>
        <dbReference type="PIRSR" id="PIRSR630564-2"/>
    </source>
</evidence>
<dbReference type="InterPro" id="IPR016130">
    <property type="entry name" value="Tyr_Pase_AS"/>
</dbReference>
<organism evidence="4 5">
    <name type="scientific">Reticulomyxa filosa</name>
    <dbReference type="NCBI Taxonomy" id="46433"/>
    <lineage>
        <taxon>Eukaryota</taxon>
        <taxon>Sar</taxon>
        <taxon>Rhizaria</taxon>
        <taxon>Retaria</taxon>
        <taxon>Foraminifera</taxon>
        <taxon>Monothalamids</taxon>
        <taxon>Reticulomyxidae</taxon>
        <taxon>Reticulomyxa</taxon>
    </lineage>
</organism>
<dbReference type="AlphaFoldDB" id="X6N9F2"/>
<dbReference type="PANTHER" id="PTHR10807">
    <property type="entry name" value="MYOTUBULARIN-RELATED"/>
    <property type="match status" value="1"/>
</dbReference>
<dbReference type="InterPro" id="IPR030564">
    <property type="entry name" value="Myotubularin"/>
</dbReference>
<dbReference type="GO" id="GO:0005737">
    <property type="term" value="C:cytoplasm"/>
    <property type="evidence" value="ECO:0007669"/>
    <property type="project" value="TreeGrafter"/>
</dbReference>
<keyword evidence="5" id="KW-1185">Reference proteome</keyword>
<evidence type="ECO:0000256" key="1">
    <source>
        <dbReference type="PIRSR" id="PIRSR630564-1"/>
    </source>
</evidence>